<dbReference type="EnsemblMetazoa" id="CJA22896.1">
    <property type="protein sequence ID" value="CJA22896.1"/>
    <property type="gene ID" value="WBGene00178468"/>
</dbReference>
<accession>A0A8R1E5U4</accession>
<name>A0A8R1E5U4_CAEJA</name>
<feature type="region of interest" description="Disordered" evidence="1">
    <location>
        <begin position="99"/>
        <end position="118"/>
    </location>
</feature>
<evidence type="ECO:0000313" key="2">
    <source>
        <dbReference type="EnsemblMetazoa" id="CJA22896.1"/>
    </source>
</evidence>
<evidence type="ECO:0000313" key="3">
    <source>
        <dbReference type="Proteomes" id="UP000005237"/>
    </source>
</evidence>
<feature type="region of interest" description="Disordered" evidence="1">
    <location>
        <begin position="1"/>
        <end position="21"/>
    </location>
</feature>
<dbReference type="PANTHER" id="PTHR46459:SF1">
    <property type="entry name" value="E1A-BINDING PROTEIN P400"/>
    <property type="match status" value="1"/>
</dbReference>
<dbReference type="Gene3D" id="1.10.10.60">
    <property type="entry name" value="Homeodomain-like"/>
    <property type="match status" value="1"/>
</dbReference>
<dbReference type="GO" id="GO:0000812">
    <property type="term" value="C:Swr1 complex"/>
    <property type="evidence" value="ECO:0007669"/>
    <property type="project" value="TreeGrafter"/>
</dbReference>
<reference evidence="2" key="2">
    <citation type="submission" date="2022-06" db="UniProtKB">
        <authorList>
            <consortium name="EnsemblMetazoa"/>
        </authorList>
    </citation>
    <scope>IDENTIFICATION</scope>
    <source>
        <strain evidence="2">DF5081</strain>
    </source>
</reference>
<evidence type="ECO:0000256" key="1">
    <source>
        <dbReference type="SAM" id="MobiDB-lite"/>
    </source>
</evidence>
<dbReference type="AlphaFoldDB" id="A0A8R1E5U4"/>
<proteinExistence type="predicted"/>
<dbReference type="PANTHER" id="PTHR46459">
    <property type="entry name" value="E1A-BINDING PROTEIN P400-RELATED"/>
    <property type="match status" value="1"/>
</dbReference>
<reference evidence="3" key="1">
    <citation type="submission" date="2010-08" db="EMBL/GenBank/DDBJ databases">
        <authorList>
            <consortium name="Caenorhabditis japonica Sequencing Consortium"/>
            <person name="Wilson R.K."/>
        </authorList>
    </citation>
    <scope>NUCLEOTIDE SEQUENCE [LARGE SCALE GENOMIC DNA]</scope>
    <source>
        <strain evidence="3">DF5081</strain>
    </source>
</reference>
<sequence>MADELDEIMPIWLPPSPPDSDADFDVKMEDDAFDLLYEIDPMNETRLPQNFHDWRRPPLAEKKMNSTLNEILLSKEKDPVYDAVARCLQMPQTDAVAASPAYTENSFSMDDSSQDASGCKLEQVETAPQPVAPQPKPPKRRRLDKQQAANRTAESGVERATTPPPPFREEADYDGADWNIVEDQALLQAVQLEFHHQHRVERYSKEGMVLNWELVAHAVNKQTRFYRSARQCSIRYQMFVRPKEKGELVASNPISKRTMKVELSTTELVHLRRGRMTTESQYQHDYGILTDKKHVSRFKTVRLAGSHRQLQFWRGPRGLEARNLQTLAGGMPPRHEMKMAEFDVKPGLFLDAEDVVTMSDEQISVFESSKKKLIASRAPKPVG</sequence>
<keyword evidence="3" id="KW-1185">Reference proteome</keyword>
<protein>
    <recommendedName>
        <fullName evidence="4">Myb-like domain-containing protein</fullName>
    </recommendedName>
</protein>
<dbReference type="GO" id="GO:0003682">
    <property type="term" value="F:chromatin binding"/>
    <property type="evidence" value="ECO:0007669"/>
    <property type="project" value="TreeGrafter"/>
</dbReference>
<feature type="region of interest" description="Disordered" evidence="1">
    <location>
        <begin position="124"/>
        <end position="172"/>
    </location>
</feature>
<dbReference type="GO" id="GO:0035267">
    <property type="term" value="C:NuA4 histone acetyltransferase complex"/>
    <property type="evidence" value="ECO:0007669"/>
    <property type="project" value="TreeGrafter"/>
</dbReference>
<organism evidence="2 3">
    <name type="scientific">Caenorhabditis japonica</name>
    <dbReference type="NCBI Taxonomy" id="281687"/>
    <lineage>
        <taxon>Eukaryota</taxon>
        <taxon>Metazoa</taxon>
        <taxon>Ecdysozoa</taxon>
        <taxon>Nematoda</taxon>
        <taxon>Chromadorea</taxon>
        <taxon>Rhabditida</taxon>
        <taxon>Rhabditina</taxon>
        <taxon>Rhabditomorpha</taxon>
        <taxon>Rhabditoidea</taxon>
        <taxon>Rhabditidae</taxon>
        <taxon>Peloderinae</taxon>
        <taxon>Caenorhabditis</taxon>
    </lineage>
</organism>
<evidence type="ECO:0008006" key="4">
    <source>
        <dbReference type="Google" id="ProtNLM"/>
    </source>
</evidence>
<dbReference type="GO" id="GO:0006281">
    <property type="term" value="P:DNA repair"/>
    <property type="evidence" value="ECO:0007669"/>
    <property type="project" value="TreeGrafter"/>
</dbReference>
<dbReference type="Proteomes" id="UP000005237">
    <property type="component" value="Unassembled WGS sequence"/>
</dbReference>
<feature type="compositionally biased region" description="Polar residues" evidence="1">
    <location>
        <begin position="102"/>
        <end position="116"/>
    </location>
</feature>